<feature type="domain" description="Glycosyltransferase 61 catalytic" evidence="1">
    <location>
        <begin position="304"/>
        <end position="481"/>
    </location>
</feature>
<dbReference type="EMBL" id="JBFPJR010000002">
    <property type="protein sequence ID" value="MEX0426278.1"/>
    <property type="molecule type" value="Genomic_DNA"/>
</dbReference>
<dbReference type="RefSeq" id="WP_367990930.1">
    <property type="nucleotide sequence ID" value="NZ_JBFPJR010000002.1"/>
</dbReference>
<dbReference type="InterPro" id="IPR049625">
    <property type="entry name" value="Glyco_transf_61_cat"/>
</dbReference>
<evidence type="ECO:0000313" key="3">
    <source>
        <dbReference type="Proteomes" id="UP001556631"/>
    </source>
</evidence>
<organism evidence="2 3">
    <name type="scientific">Nocardioides eburneus</name>
    <dbReference type="NCBI Taxonomy" id="3231482"/>
    <lineage>
        <taxon>Bacteria</taxon>
        <taxon>Bacillati</taxon>
        <taxon>Actinomycetota</taxon>
        <taxon>Actinomycetes</taxon>
        <taxon>Propionibacteriales</taxon>
        <taxon>Nocardioidaceae</taxon>
        <taxon>Nocardioides</taxon>
    </lineage>
</organism>
<protein>
    <submittedName>
        <fullName evidence="2">DUF563 domain-containing protein</fullName>
    </submittedName>
</protein>
<dbReference type="Pfam" id="PF04577">
    <property type="entry name" value="Glyco_transf_61"/>
    <property type="match status" value="1"/>
</dbReference>
<name>A0ABV3STL4_9ACTN</name>
<reference evidence="2 3" key="1">
    <citation type="submission" date="2024-07" db="EMBL/GenBank/DDBJ databases">
        <authorList>
            <person name="Lee S."/>
            <person name="Kang M."/>
        </authorList>
    </citation>
    <scope>NUCLEOTIDE SEQUENCE [LARGE SCALE GENOMIC DNA]</scope>
    <source>
        <strain evidence="2 3">DS6</strain>
    </source>
</reference>
<evidence type="ECO:0000313" key="2">
    <source>
        <dbReference type="EMBL" id="MEX0426278.1"/>
    </source>
</evidence>
<proteinExistence type="predicted"/>
<keyword evidence="3" id="KW-1185">Reference proteome</keyword>
<accession>A0ABV3STL4</accession>
<gene>
    <name evidence="2" type="ORF">AB3X52_01510</name>
</gene>
<sequence>MKRDAIVSNVRGVARRLRAAATARTGIGPSATLPPGTGRTVIVVGARSAGGLPDRWRARLASDTVTVVDEVATLPDVVRRLPALDAVVCLDGAADAASDVIQATYRAVRGGGRIVIDLAGVADGPTRAAEVADELHRLADHGTVRQRDLAASVSLTEATDTHVVVTKRGRHLLAPREAAVVDVLPVREPDVRVSVVEEHPGGELVSSSVVFSHGEHETDFPTHYDYPPLTLRHYEGPVVARGRTLMYAGHTVLPDSFRFHLAQWQKHPFLDPAGDGWHRLRRGRPARNLEGSYYQLESTFAHHYGHVMAEVVSRLWGWDAAKRADPDVKVFFHRALENPPARPLERRVFEAYGIAPDDIVELDEPVRVDSVFSATPMWHQHPPFYVHPGMLDTYERLAHGFTGGDPDGGPAHERIFVSRGEGAVNRTCLNQAEVEAWFAERGFEVVYPEHHTLAEQVHLFRKAREVAGFGGSGMFNIVYARGLEKLVVLNQEAYIARNEHMFCSLIGAEEHYLWSAPEVARPDGRFSLESFQGDWRFDFERNEADLRKALGVSR</sequence>
<evidence type="ECO:0000259" key="1">
    <source>
        <dbReference type="Pfam" id="PF04577"/>
    </source>
</evidence>
<comment type="caution">
    <text evidence="2">The sequence shown here is derived from an EMBL/GenBank/DDBJ whole genome shotgun (WGS) entry which is preliminary data.</text>
</comment>
<dbReference type="Proteomes" id="UP001556631">
    <property type="component" value="Unassembled WGS sequence"/>
</dbReference>